<name>A0A2N6D0Z4_9GAMM</name>
<dbReference type="SFLD" id="SFLDG01148">
    <property type="entry name" value="Xi_(cytGST)"/>
    <property type="match status" value="1"/>
</dbReference>
<organism evidence="5 6">
    <name type="scientific">Sedimenticola selenatireducens</name>
    <dbReference type="NCBI Taxonomy" id="191960"/>
    <lineage>
        <taxon>Bacteria</taxon>
        <taxon>Pseudomonadati</taxon>
        <taxon>Pseudomonadota</taxon>
        <taxon>Gammaproteobacteria</taxon>
        <taxon>Chromatiales</taxon>
        <taxon>Sedimenticolaceae</taxon>
        <taxon>Sedimenticola</taxon>
    </lineage>
</organism>
<feature type="site" description="Lowers pKa of active site Cys" evidence="3">
    <location>
        <position position="303"/>
    </location>
</feature>
<dbReference type="SFLD" id="SFLDS00019">
    <property type="entry name" value="Glutathione_Transferase_(cytos"/>
    <property type="match status" value="1"/>
</dbReference>
<dbReference type="STRING" id="1111735.GCA_000428045_03549"/>
<dbReference type="PROSITE" id="PS50405">
    <property type="entry name" value="GST_CTER"/>
    <property type="match status" value="1"/>
</dbReference>
<dbReference type="PIRSF" id="PIRSF015753">
    <property type="entry name" value="GST"/>
    <property type="match status" value="1"/>
</dbReference>
<dbReference type="SUPFAM" id="SSF52833">
    <property type="entry name" value="Thioredoxin-like"/>
    <property type="match status" value="1"/>
</dbReference>
<dbReference type="Gene3D" id="1.20.1050.10">
    <property type="match status" value="1"/>
</dbReference>
<dbReference type="PANTHER" id="PTHR32419:SF6">
    <property type="entry name" value="GLUTATHIONE S-TRANSFERASE OMEGA-LIKE 1-RELATED"/>
    <property type="match status" value="1"/>
</dbReference>
<dbReference type="InterPro" id="IPR040079">
    <property type="entry name" value="Glutathione_S-Trfase"/>
</dbReference>
<sequence length="334" mass="38464">MSRRSCCLICPRGLAVVSIGEVMKNSETGEFVRWESQFRNWVTPTGEAGPRGEGGFKAEPERYHLYVSLACPWAHRTLIFRKLKRLEDVISVSVVHPVMPEESWLFGSYPGATVDHVHGYRKLAQLYEQVKPGYDGVVTVPVLYDKQRHQIVNNESSEVIRMFNSAFDAWGDGELDLYPEPMRNRIDELNEFVYDRVNNGVYKAGFAKTQPAYEKAFDQLFDALDQLEARLEQNPWLIGDRPTEADWRLFPTLVRFDAVYYGHFKCNRQRIVDYPNLWAWLRALYRVPGIAETVSMDHIKTHYYASHPSINPHGIIPKGPQIDFQSPGGMGRYD</sequence>
<dbReference type="GO" id="GO:0005737">
    <property type="term" value="C:cytoplasm"/>
    <property type="evidence" value="ECO:0007669"/>
    <property type="project" value="TreeGrafter"/>
</dbReference>
<dbReference type="SUPFAM" id="SSF47616">
    <property type="entry name" value="GST C-terminal domain-like"/>
    <property type="match status" value="1"/>
</dbReference>
<dbReference type="Pfam" id="PF13410">
    <property type="entry name" value="GST_C_2"/>
    <property type="match status" value="1"/>
</dbReference>
<evidence type="ECO:0000313" key="6">
    <source>
        <dbReference type="Proteomes" id="UP000235015"/>
    </source>
</evidence>
<feature type="binding site" evidence="2">
    <location>
        <position position="104"/>
    </location>
    <ligand>
        <name>glutathione</name>
        <dbReference type="ChEBI" id="CHEBI:57925"/>
    </ligand>
</feature>
<dbReference type="InterPro" id="IPR036249">
    <property type="entry name" value="Thioredoxin-like_sf"/>
</dbReference>
<feature type="active site" description="Nucleophile" evidence="1">
    <location>
        <position position="71"/>
    </location>
</feature>
<feature type="active site" description="Proton donor/acceptor" evidence="1">
    <location>
        <position position="202"/>
    </location>
</feature>
<dbReference type="InterPro" id="IPR016639">
    <property type="entry name" value="GST_Omega/GSH"/>
</dbReference>
<feature type="domain" description="GST C-terminal" evidence="4">
    <location>
        <begin position="179"/>
        <end position="303"/>
    </location>
</feature>
<dbReference type="PANTHER" id="PTHR32419">
    <property type="entry name" value="GLUTATHIONYL-HYDROQUINONE REDUCTASE"/>
    <property type="match status" value="1"/>
</dbReference>
<feature type="binding site" evidence="2">
    <location>
        <begin position="155"/>
        <end position="156"/>
    </location>
    <ligand>
        <name>glutathione</name>
        <dbReference type="ChEBI" id="CHEBI:57925"/>
    </ligand>
</feature>
<evidence type="ECO:0000256" key="1">
    <source>
        <dbReference type="PIRSR" id="PIRSR015753-1"/>
    </source>
</evidence>
<proteinExistence type="predicted"/>
<dbReference type="InterPro" id="IPR010987">
    <property type="entry name" value="Glutathione-S-Trfase_C-like"/>
</dbReference>
<evidence type="ECO:0000256" key="3">
    <source>
        <dbReference type="PIRSR" id="PIRSR015753-3"/>
    </source>
</evidence>
<evidence type="ECO:0000313" key="5">
    <source>
        <dbReference type="EMBL" id="PLX63360.1"/>
    </source>
</evidence>
<dbReference type="AlphaFoldDB" id="A0A2N6D0Z4"/>
<dbReference type="Gene3D" id="3.40.30.10">
    <property type="entry name" value="Glutaredoxin"/>
    <property type="match status" value="1"/>
</dbReference>
<dbReference type="GO" id="GO:0004364">
    <property type="term" value="F:glutathione transferase activity"/>
    <property type="evidence" value="ECO:0007669"/>
    <property type="project" value="InterPro"/>
</dbReference>
<gene>
    <name evidence="5" type="ORF">C0630_00140</name>
</gene>
<protein>
    <submittedName>
        <fullName evidence="5">Glutathione-dependent reductase</fullName>
    </submittedName>
</protein>
<dbReference type="InterPro" id="IPR004045">
    <property type="entry name" value="Glutathione_S-Trfase_N"/>
</dbReference>
<dbReference type="Proteomes" id="UP000235015">
    <property type="component" value="Unassembled WGS sequence"/>
</dbReference>
<dbReference type="EMBL" id="PKUN01000001">
    <property type="protein sequence ID" value="PLX63360.1"/>
    <property type="molecule type" value="Genomic_DNA"/>
</dbReference>
<accession>A0A2N6D0Z4</accession>
<comment type="caution">
    <text evidence="5">The sequence shown here is derived from an EMBL/GenBank/DDBJ whole genome shotgun (WGS) entry which is preliminary data.</text>
</comment>
<dbReference type="InterPro" id="IPR036282">
    <property type="entry name" value="Glutathione-S-Trfase_C_sf"/>
</dbReference>
<dbReference type="SFLD" id="SFLDG01206">
    <property type="entry name" value="Xi.1"/>
    <property type="match status" value="1"/>
</dbReference>
<evidence type="ECO:0000256" key="2">
    <source>
        <dbReference type="PIRSR" id="PIRSR015753-2"/>
    </source>
</evidence>
<dbReference type="InterPro" id="IPR047047">
    <property type="entry name" value="GST_Omega-like_C"/>
</dbReference>
<dbReference type="CDD" id="cd03190">
    <property type="entry name" value="GST_C_Omega_like"/>
    <property type="match status" value="1"/>
</dbReference>
<evidence type="ECO:0000259" key="4">
    <source>
        <dbReference type="PROSITE" id="PS50405"/>
    </source>
</evidence>
<reference evidence="5 6" key="1">
    <citation type="submission" date="2017-11" db="EMBL/GenBank/DDBJ databases">
        <title>Genome-resolved metagenomics identifies genetic mobility, metabolic interactions, and unexpected diversity in perchlorate-reducing communities.</title>
        <authorList>
            <person name="Barnum T.P."/>
            <person name="Figueroa I.A."/>
            <person name="Carlstrom C.I."/>
            <person name="Lucas L.N."/>
            <person name="Engelbrektson A.L."/>
            <person name="Coates J.D."/>
        </authorList>
    </citation>
    <scope>NUCLEOTIDE SEQUENCE [LARGE SCALE GENOMIC DNA]</scope>
    <source>
        <strain evidence="5">BM301</strain>
    </source>
</reference>
<dbReference type="Pfam" id="PF13409">
    <property type="entry name" value="GST_N_2"/>
    <property type="match status" value="1"/>
</dbReference>
<feature type="site" description="Lowers pKa of active site Cys" evidence="3">
    <location>
        <position position="260"/>
    </location>
</feature>